<dbReference type="PANTHER" id="PTHR34216">
    <property type="match status" value="1"/>
</dbReference>
<dbReference type="CDD" id="cd10967">
    <property type="entry name" value="CE4_GLA_like_6s"/>
    <property type="match status" value="1"/>
</dbReference>
<dbReference type="Gene3D" id="3.20.20.370">
    <property type="entry name" value="Glycoside hydrolase/deacetylase"/>
    <property type="match status" value="1"/>
</dbReference>
<dbReference type="Proteomes" id="UP000502248">
    <property type="component" value="Chromosome"/>
</dbReference>
<reference evidence="3 4" key="1">
    <citation type="submission" date="2020-04" db="EMBL/GenBank/DDBJ databases">
        <title>Genome sequencing of novel species.</title>
        <authorList>
            <person name="Heo J."/>
            <person name="Kim S.-J."/>
            <person name="Kim J.-S."/>
            <person name="Hong S.-B."/>
            <person name="Kwon S.-W."/>
        </authorList>
    </citation>
    <scope>NUCLEOTIDE SEQUENCE [LARGE SCALE GENOMIC DNA]</scope>
    <source>
        <strain evidence="3 4">MFER-1</strain>
    </source>
</reference>
<dbReference type="SUPFAM" id="SSF88713">
    <property type="entry name" value="Glycoside hydrolase/deacetylase"/>
    <property type="match status" value="1"/>
</dbReference>
<dbReference type="Pfam" id="PF01522">
    <property type="entry name" value="Polysacc_deac_1"/>
    <property type="match status" value="1"/>
</dbReference>
<dbReference type="InterPro" id="IPR051398">
    <property type="entry name" value="Polysacch_Deacetylase"/>
</dbReference>
<dbReference type="GO" id="GO:0005975">
    <property type="term" value="P:carbohydrate metabolic process"/>
    <property type="evidence" value="ECO:0007669"/>
    <property type="project" value="InterPro"/>
</dbReference>
<keyword evidence="4" id="KW-1185">Reference proteome</keyword>
<dbReference type="EMBL" id="CP051680">
    <property type="protein sequence ID" value="QJD87028.1"/>
    <property type="molecule type" value="Genomic_DNA"/>
</dbReference>
<proteinExistence type="predicted"/>
<dbReference type="AlphaFoldDB" id="A0A7Z2VPY0"/>
<name>A0A7Z2VPY0_9BACL</name>
<dbReference type="KEGG" id="cheb:HH215_30205"/>
<feature type="domain" description="NodB homology" evidence="2">
    <location>
        <begin position="15"/>
        <end position="132"/>
    </location>
</feature>
<evidence type="ECO:0000256" key="1">
    <source>
        <dbReference type="ARBA" id="ARBA00022729"/>
    </source>
</evidence>
<organism evidence="3 4">
    <name type="scientific">Cohnella herbarum</name>
    <dbReference type="NCBI Taxonomy" id="2728023"/>
    <lineage>
        <taxon>Bacteria</taxon>
        <taxon>Bacillati</taxon>
        <taxon>Bacillota</taxon>
        <taxon>Bacilli</taxon>
        <taxon>Bacillales</taxon>
        <taxon>Paenibacillaceae</taxon>
        <taxon>Cohnella</taxon>
    </lineage>
</organism>
<dbReference type="InterPro" id="IPR011330">
    <property type="entry name" value="Glyco_hydro/deAcase_b/a-brl"/>
</dbReference>
<sequence length="276" mass="31590">MRVKLDRFPDGKRMALTMSYDDGIYHDRRLVETMNRYGLRGTFHLNSGMLGKKDYLERDEIATLFAGHEISAHTVTHPFLPFIPKEQAVQELLNDRIALEELAGYPVRGLSYPFGSWDGSIVSMLDSVGIEYARTVDSHGSYRMPDNFQQWSPTCHHRDMIGHAEKWLSDNKVFPTMALLYVWGHSHDFDRENNWELLDQFGQLVGNRSDIWYATNMEIVLYSKALKGLRFSASGHLAHNPSAIPVWVAVDNREIRIDGGATVHLKEDAEPDGRRL</sequence>
<evidence type="ECO:0000313" key="4">
    <source>
        <dbReference type="Proteomes" id="UP000502248"/>
    </source>
</evidence>
<dbReference type="PANTHER" id="PTHR34216:SF11">
    <property type="entry name" value="CHITOOLIGOSACCHARIDE DEACETYLASE"/>
    <property type="match status" value="1"/>
</dbReference>
<evidence type="ECO:0000313" key="3">
    <source>
        <dbReference type="EMBL" id="QJD87028.1"/>
    </source>
</evidence>
<evidence type="ECO:0000259" key="2">
    <source>
        <dbReference type="Pfam" id="PF01522"/>
    </source>
</evidence>
<dbReference type="RefSeq" id="WP_169283274.1">
    <property type="nucleotide sequence ID" value="NZ_CP051680.1"/>
</dbReference>
<keyword evidence="1" id="KW-0732">Signal</keyword>
<dbReference type="InterPro" id="IPR002509">
    <property type="entry name" value="NODB_dom"/>
</dbReference>
<accession>A0A7Z2VPY0</accession>
<dbReference type="GO" id="GO:0016810">
    <property type="term" value="F:hydrolase activity, acting on carbon-nitrogen (but not peptide) bonds"/>
    <property type="evidence" value="ECO:0007669"/>
    <property type="project" value="InterPro"/>
</dbReference>
<gene>
    <name evidence="3" type="ORF">HH215_30205</name>
</gene>
<protein>
    <submittedName>
        <fullName evidence="3">Polysaccharide deacetylase family protein</fullName>
    </submittedName>
</protein>